<comment type="caution">
    <text evidence="10">Lacks conserved residue(s) required for the propagation of feature annotation.</text>
</comment>
<dbReference type="InterPro" id="IPR034035">
    <property type="entry name" value="Astacin-like_dom"/>
</dbReference>
<dbReference type="FunFam" id="3.40.390.10:FF:000015">
    <property type="entry name" value="Meprin A subunit"/>
    <property type="match status" value="1"/>
</dbReference>
<dbReference type="GO" id="GO:0006508">
    <property type="term" value="P:proteolysis"/>
    <property type="evidence" value="ECO:0007669"/>
    <property type="project" value="UniProtKB-KW"/>
</dbReference>
<keyword evidence="8" id="KW-1015">Disulfide bond</keyword>
<evidence type="ECO:0000256" key="4">
    <source>
        <dbReference type="ARBA" id="ARBA00022801"/>
    </source>
</evidence>
<evidence type="ECO:0000256" key="9">
    <source>
        <dbReference type="ARBA" id="ARBA00023180"/>
    </source>
</evidence>
<evidence type="ECO:0000256" key="3">
    <source>
        <dbReference type="ARBA" id="ARBA00022729"/>
    </source>
</evidence>
<evidence type="ECO:0000256" key="5">
    <source>
        <dbReference type="ARBA" id="ARBA00022833"/>
    </source>
</evidence>
<feature type="chain" id="PRO_5043103805" description="Metalloendopeptidase" evidence="11">
    <location>
        <begin position="23"/>
        <end position="313"/>
    </location>
</feature>
<dbReference type="GO" id="GO:0004222">
    <property type="term" value="F:metalloendopeptidase activity"/>
    <property type="evidence" value="ECO:0007669"/>
    <property type="project" value="UniProtKB-UniRule"/>
</dbReference>
<sequence>MLLTSSTVFVAPLFFVLNIVTAYPLSDDEDSAPVDLSYLGARAFSQPDPKVGKRLEEWNSTSEMNPEELGEYAEGDIVFPSRARNGMVAQSFRWKNGVIPYEIVGRFPAKELDIIQRAMGIYKKVHVHYSDNTGCWSNVGRIKGKQQVNLQSPSCTTKIGTTLHELMHAAGFLHEQNRYERDDYVSITWQNIKKGHEANFDKADKGTTDGFGVPYDYRSVMHYSSKAFSSNGQPTIVPKDASKVEKMGQRDGFSKGDITKINAMYKCPEKTLEVTKGNVTESETQVANASTEKETPSNPLVDAATGLLSFFFN</sequence>
<evidence type="ECO:0000256" key="10">
    <source>
        <dbReference type="PROSITE-ProRule" id="PRU01211"/>
    </source>
</evidence>
<keyword evidence="4 10" id="KW-0378">Hydrolase</keyword>
<dbReference type="PRINTS" id="PR00480">
    <property type="entry name" value="ASTACIN"/>
</dbReference>
<dbReference type="PROSITE" id="PS51864">
    <property type="entry name" value="ASTACIN"/>
    <property type="match status" value="1"/>
</dbReference>
<keyword evidence="2 10" id="KW-0479">Metal-binding</keyword>
<accession>A0AAV8YZX5</accession>
<keyword evidence="6 10" id="KW-0482">Metalloprotease</keyword>
<dbReference type="InterPro" id="IPR006026">
    <property type="entry name" value="Peptidase_Metallo"/>
</dbReference>
<dbReference type="EMBL" id="JAPWTK010000031">
    <property type="protein sequence ID" value="KAJ8956335.1"/>
    <property type="molecule type" value="Genomic_DNA"/>
</dbReference>
<keyword evidence="7" id="KW-0865">Zymogen</keyword>
<keyword evidence="5 10" id="KW-0862">Zinc</keyword>
<dbReference type="CDD" id="cd04280">
    <property type="entry name" value="ZnMc_astacin_like"/>
    <property type="match status" value="1"/>
</dbReference>
<keyword evidence="3 11" id="KW-0732">Signal</keyword>
<dbReference type="InterPro" id="IPR024079">
    <property type="entry name" value="MetalloPept_cat_dom_sf"/>
</dbReference>
<feature type="domain" description="Peptidase M12A" evidence="12">
    <location>
        <begin position="85"/>
        <end position="268"/>
    </location>
</feature>
<keyword evidence="9" id="KW-0325">Glycoprotein</keyword>
<dbReference type="GO" id="GO:0008270">
    <property type="term" value="F:zinc ion binding"/>
    <property type="evidence" value="ECO:0007669"/>
    <property type="project" value="UniProtKB-UniRule"/>
</dbReference>
<evidence type="ECO:0000256" key="8">
    <source>
        <dbReference type="ARBA" id="ARBA00023157"/>
    </source>
</evidence>
<evidence type="ECO:0000256" key="11">
    <source>
        <dbReference type="RuleBase" id="RU361183"/>
    </source>
</evidence>
<evidence type="ECO:0000313" key="13">
    <source>
        <dbReference type="EMBL" id="KAJ8956335.1"/>
    </source>
</evidence>
<dbReference type="Gene3D" id="3.40.390.10">
    <property type="entry name" value="Collagenase (Catalytic Domain)"/>
    <property type="match status" value="1"/>
</dbReference>
<gene>
    <name evidence="13" type="ORF">NQ318_015073</name>
</gene>
<evidence type="ECO:0000256" key="6">
    <source>
        <dbReference type="ARBA" id="ARBA00023049"/>
    </source>
</evidence>
<proteinExistence type="predicted"/>
<dbReference type="AlphaFoldDB" id="A0AAV8YZX5"/>
<dbReference type="InterPro" id="IPR001506">
    <property type="entry name" value="Peptidase_M12A"/>
</dbReference>
<feature type="binding site" evidence="10">
    <location>
        <position position="174"/>
    </location>
    <ligand>
        <name>Zn(2+)</name>
        <dbReference type="ChEBI" id="CHEBI:29105"/>
        <note>catalytic</note>
    </ligand>
</feature>
<evidence type="ECO:0000313" key="14">
    <source>
        <dbReference type="Proteomes" id="UP001162162"/>
    </source>
</evidence>
<feature type="binding site" evidence="10">
    <location>
        <position position="164"/>
    </location>
    <ligand>
        <name>Zn(2+)</name>
        <dbReference type="ChEBI" id="CHEBI:29105"/>
        <note>catalytic</note>
    </ligand>
</feature>
<comment type="caution">
    <text evidence="13">The sequence shown here is derived from an EMBL/GenBank/DDBJ whole genome shotgun (WGS) entry which is preliminary data.</text>
</comment>
<keyword evidence="1 10" id="KW-0645">Protease</keyword>
<dbReference type="PANTHER" id="PTHR10127:SF780">
    <property type="entry name" value="METALLOENDOPEPTIDASE"/>
    <property type="match status" value="1"/>
</dbReference>
<dbReference type="Pfam" id="PF01400">
    <property type="entry name" value="Astacin"/>
    <property type="match status" value="1"/>
</dbReference>
<evidence type="ECO:0000256" key="2">
    <source>
        <dbReference type="ARBA" id="ARBA00022723"/>
    </source>
</evidence>
<name>A0AAV8YZX5_9CUCU</name>
<evidence type="ECO:0000256" key="7">
    <source>
        <dbReference type="ARBA" id="ARBA00023145"/>
    </source>
</evidence>
<evidence type="ECO:0000256" key="1">
    <source>
        <dbReference type="ARBA" id="ARBA00022670"/>
    </source>
</evidence>
<keyword evidence="14" id="KW-1185">Reference proteome</keyword>
<reference evidence="13" key="1">
    <citation type="journal article" date="2023" name="Insect Mol. Biol.">
        <title>Genome sequencing provides insights into the evolution of gene families encoding plant cell wall-degrading enzymes in longhorned beetles.</title>
        <authorList>
            <person name="Shin N.R."/>
            <person name="Okamura Y."/>
            <person name="Kirsch R."/>
            <person name="Pauchet Y."/>
        </authorList>
    </citation>
    <scope>NUCLEOTIDE SEQUENCE</scope>
    <source>
        <strain evidence="13">AMC_N1</strain>
    </source>
</reference>
<evidence type="ECO:0000259" key="12">
    <source>
        <dbReference type="PROSITE" id="PS51864"/>
    </source>
</evidence>
<organism evidence="13 14">
    <name type="scientific">Aromia moschata</name>
    <dbReference type="NCBI Taxonomy" id="1265417"/>
    <lineage>
        <taxon>Eukaryota</taxon>
        <taxon>Metazoa</taxon>
        <taxon>Ecdysozoa</taxon>
        <taxon>Arthropoda</taxon>
        <taxon>Hexapoda</taxon>
        <taxon>Insecta</taxon>
        <taxon>Pterygota</taxon>
        <taxon>Neoptera</taxon>
        <taxon>Endopterygota</taxon>
        <taxon>Coleoptera</taxon>
        <taxon>Polyphaga</taxon>
        <taxon>Cucujiformia</taxon>
        <taxon>Chrysomeloidea</taxon>
        <taxon>Cerambycidae</taxon>
        <taxon>Cerambycinae</taxon>
        <taxon>Callichromatini</taxon>
        <taxon>Aromia</taxon>
    </lineage>
</organism>
<dbReference type="SMART" id="SM00235">
    <property type="entry name" value="ZnMc"/>
    <property type="match status" value="1"/>
</dbReference>
<dbReference type="PANTHER" id="PTHR10127">
    <property type="entry name" value="DISCOIDIN, CUB, EGF, LAMININ , AND ZINC METALLOPROTEASE DOMAIN CONTAINING"/>
    <property type="match status" value="1"/>
</dbReference>
<feature type="binding site" evidence="10">
    <location>
        <position position="168"/>
    </location>
    <ligand>
        <name>Zn(2+)</name>
        <dbReference type="ChEBI" id="CHEBI:29105"/>
        <note>catalytic</note>
    </ligand>
</feature>
<feature type="signal peptide" evidence="11">
    <location>
        <begin position="1"/>
        <end position="22"/>
    </location>
</feature>
<dbReference type="SUPFAM" id="SSF55486">
    <property type="entry name" value="Metalloproteases ('zincins'), catalytic domain"/>
    <property type="match status" value="1"/>
</dbReference>
<comment type="cofactor">
    <cofactor evidence="10 11">
        <name>Zn(2+)</name>
        <dbReference type="ChEBI" id="CHEBI:29105"/>
    </cofactor>
    <text evidence="10 11">Binds 1 zinc ion per subunit.</text>
</comment>
<protein>
    <recommendedName>
        <fullName evidence="11">Metalloendopeptidase</fullName>
        <ecNumber evidence="11">3.4.24.-</ecNumber>
    </recommendedName>
</protein>
<dbReference type="Proteomes" id="UP001162162">
    <property type="component" value="Unassembled WGS sequence"/>
</dbReference>
<dbReference type="EC" id="3.4.24.-" evidence="11"/>
<feature type="active site" evidence="10">
    <location>
        <position position="165"/>
    </location>
</feature>